<proteinExistence type="predicted"/>
<dbReference type="OrthoDB" id="9848892at2"/>
<dbReference type="EMBL" id="MWQY01000007">
    <property type="protein sequence ID" value="ORC35911.1"/>
    <property type="molecule type" value="Genomic_DNA"/>
</dbReference>
<dbReference type="AlphaFoldDB" id="A0A1Y1RZ56"/>
<accession>A0A1Y1RZ56</accession>
<organism evidence="1 2">
    <name type="scientific">Marispirochaeta aestuarii</name>
    <dbReference type="NCBI Taxonomy" id="1963862"/>
    <lineage>
        <taxon>Bacteria</taxon>
        <taxon>Pseudomonadati</taxon>
        <taxon>Spirochaetota</taxon>
        <taxon>Spirochaetia</taxon>
        <taxon>Spirochaetales</taxon>
        <taxon>Spirochaetaceae</taxon>
        <taxon>Marispirochaeta</taxon>
    </lineage>
</organism>
<dbReference type="Proteomes" id="UP000192343">
    <property type="component" value="Unassembled WGS sequence"/>
</dbReference>
<evidence type="ECO:0000313" key="1">
    <source>
        <dbReference type="EMBL" id="ORC35911.1"/>
    </source>
</evidence>
<name>A0A1Y1RZ56_9SPIO</name>
<evidence type="ECO:0000313" key="2">
    <source>
        <dbReference type="Proteomes" id="UP000192343"/>
    </source>
</evidence>
<reference evidence="1 2" key="1">
    <citation type="submission" date="2017-03" db="EMBL/GenBank/DDBJ databases">
        <title>Draft Genome sequence of Marispirochaeta sp. strain JC444.</title>
        <authorList>
            <person name="Shivani Y."/>
            <person name="Subhash Y."/>
            <person name="Sasikala C."/>
            <person name="Ramana C."/>
        </authorList>
    </citation>
    <scope>NUCLEOTIDE SEQUENCE [LARGE SCALE GENOMIC DNA]</scope>
    <source>
        <strain evidence="1 2">JC444</strain>
    </source>
</reference>
<comment type="caution">
    <text evidence="1">The sequence shown here is derived from an EMBL/GenBank/DDBJ whole genome shotgun (WGS) entry which is preliminary data.</text>
</comment>
<dbReference type="PROSITE" id="PS51257">
    <property type="entry name" value="PROKAR_LIPOPROTEIN"/>
    <property type="match status" value="1"/>
</dbReference>
<dbReference type="RefSeq" id="WP_083049704.1">
    <property type="nucleotide sequence ID" value="NZ_MWQY01000007.1"/>
</dbReference>
<protein>
    <recommendedName>
        <fullName evidence="3">DUF4352 domain-containing protein</fullName>
    </recommendedName>
</protein>
<gene>
    <name evidence="1" type="ORF">B4O97_07520</name>
</gene>
<keyword evidence="2" id="KW-1185">Reference proteome</keyword>
<evidence type="ECO:0008006" key="3">
    <source>
        <dbReference type="Google" id="ProtNLM"/>
    </source>
</evidence>
<sequence length="200" mass="23500">MSLFRIRTFTFPLFILILFVFLISGCTTADPVRYERVVHSIQSDNYNIQIRIVEAEELERQSGRIPSPFVIEPGVFDPREYVVFEVVIKNKSDHGAMFELKDLELKMGAANYYTKNGFQIKQYWEKQDDVKSADRNRMDKIIDRHVFPRKIEIPSDGLKRGYVVFLARMPKYGEMTLFLPIFGDGFKPDIYEFTFPFTKI</sequence>